<gene>
    <name evidence="9" type="ORF">PMACD_LOCUS13375</name>
</gene>
<feature type="domain" description="POPLD" evidence="7">
    <location>
        <begin position="463"/>
        <end position="551"/>
    </location>
</feature>
<dbReference type="GO" id="GO:0001682">
    <property type="term" value="P:tRNA 5'-leader removal"/>
    <property type="evidence" value="ECO:0007669"/>
    <property type="project" value="InterPro"/>
</dbReference>
<comment type="caution">
    <text evidence="9">The sequence shown here is derived from an EMBL/GenBank/DDBJ whole genome shotgun (WGS) entry which is preliminary data.</text>
</comment>
<dbReference type="Pfam" id="PF06978">
    <property type="entry name" value="POP1_N"/>
    <property type="match status" value="2"/>
</dbReference>
<proteinExistence type="predicted"/>
<dbReference type="InterPro" id="IPR055079">
    <property type="entry name" value="POP1_C"/>
</dbReference>
<organism evidence="9 10">
    <name type="scientific">Pieris macdunnoughi</name>
    <dbReference type="NCBI Taxonomy" id="345717"/>
    <lineage>
        <taxon>Eukaryota</taxon>
        <taxon>Metazoa</taxon>
        <taxon>Ecdysozoa</taxon>
        <taxon>Arthropoda</taxon>
        <taxon>Hexapoda</taxon>
        <taxon>Insecta</taxon>
        <taxon>Pterygota</taxon>
        <taxon>Neoptera</taxon>
        <taxon>Endopterygota</taxon>
        <taxon>Lepidoptera</taxon>
        <taxon>Glossata</taxon>
        <taxon>Ditrysia</taxon>
        <taxon>Papilionoidea</taxon>
        <taxon>Pieridae</taxon>
        <taxon>Pierinae</taxon>
        <taxon>Pieris</taxon>
    </lineage>
</organism>
<dbReference type="GO" id="GO:0000172">
    <property type="term" value="C:ribonuclease MRP complex"/>
    <property type="evidence" value="ECO:0007669"/>
    <property type="project" value="InterPro"/>
</dbReference>
<dbReference type="Pfam" id="PF08170">
    <property type="entry name" value="POPLD"/>
    <property type="match status" value="1"/>
</dbReference>
<feature type="compositionally biased region" description="Basic and acidic residues" evidence="5">
    <location>
        <begin position="72"/>
        <end position="82"/>
    </location>
</feature>
<evidence type="ECO:0000256" key="4">
    <source>
        <dbReference type="SAM" id="Coils"/>
    </source>
</evidence>
<keyword evidence="10" id="KW-1185">Reference proteome</keyword>
<evidence type="ECO:0000259" key="8">
    <source>
        <dbReference type="Pfam" id="PF22770"/>
    </source>
</evidence>
<comment type="subcellular location">
    <subcellularLocation>
        <location evidence="1">Nucleus</location>
    </subcellularLocation>
</comment>
<dbReference type="InterPro" id="IPR039182">
    <property type="entry name" value="Pop1"/>
</dbReference>
<dbReference type="Proteomes" id="UP000663880">
    <property type="component" value="Unassembled WGS sequence"/>
</dbReference>
<dbReference type="EMBL" id="CAJOBZ010000061">
    <property type="protein sequence ID" value="CAF4925016.1"/>
    <property type="molecule type" value="Genomic_DNA"/>
</dbReference>
<dbReference type="Pfam" id="PF22770">
    <property type="entry name" value="POP1_C"/>
    <property type="match status" value="1"/>
</dbReference>
<dbReference type="SUPFAM" id="SSF103025">
    <property type="entry name" value="Folate-binding domain"/>
    <property type="match status" value="1"/>
</dbReference>
<dbReference type="GO" id="GO:0005655">
    <property type="term" value="C:nucleolar ribonuclease P complex"/>
    <property type="evidence" value="ECO:0007669"/>
    <property type="project" value="InterPro"/>
</dbReference>
<feature type="domain" description="Pop1 N-terminal" evidence="6">
    <location>
        <begin position="25"/>
        <end position="99"/>
    </location>
</feature>
<dbReference type="AlphaFoldDB" id="A0A821WHH2"/>
<accession>A0A821WHH2</accession>
<feature type="compositionally biased region" description="Basic residues" evidence="5">
    <location>
        <begin position="89"/>
        <end position="101"/>
    </location>
</feature>
<sequence length="769" mass="88540">MEATEFDASLGGTENLPNTANSFKFAASRSIEITAMTESILRPNKTKLIFQSLPVHMRRRVMSHNCKRLPRRLREGHMEQLKKSGLPPKQKRPSRKYRRRPANLLEEYTRRQRRITWLETHIWHAKRFHMTERWGYRLAHRPCDKAFRACYRATSAHCLLQDISYFVPILIKGSIESIENMFNLLCSKTCGLGVSAKAFMSGNRAGSFNMFKPQSYPFGYIGKVEFQWVYTNEIPDLVIFVHPSQIKEVEASFSTIILSEDSKLLKDSKRIKLSQNLSDISINVLYGQFNRFRLTGPKSHAILTHSLKTVNNIKLSSEWVCKTKNFDLHLQEKHEYWSNISNLSSPSQLPSRIIIGLIVKDPRWSRPKKRTKAEAAITPTNIEILTNIPKYASSSPLWQTNVREIIKKNVITNGKFIEHVTKTQLVPGETNEDDPALQNIPVVLIQRPGSQNSTYKKIGYGSGWDIILPSGYGLPFWLTLIMFGARPGGLRETEHLSHEKGETYLCPDSKSGTLEEERIELQLKEHYFKRPPSKRVNFIKLGILSPFRCPWTILLQDWSSCACDNFFILRETNIINELQNCLNKKTPFITSFPNENSCLVAVYLQTEGKGLIKDHAIICMPNFGDFKSNRVLQEPQHEDKNAKIRKEKRLEHRKLLKKIRRAQIKLKKKMTEKITKPKTKSKEPSEYVKSMRDLWLTSFDSVRHACVRQTMGYVTKGAFSFTEAKGCAVGYIAFSALKYLIDSKFNKILVRNTTSNKYSVANIQLINNI</sequence>
<reference evidence="9" key="1">
    <citation type="submission" date="2021-02" db="EMBL/GenBank/DDBJ databases">
        <authorList>
            <person name="Steward A R."/>
        </authorList>
    </citation>
    <scope>NUCLEOTIDE SEQUENCE</scope>
</reference>
<evidence type="ECO:0000259" key="7">
    <source>
        <dbReference type="Pfam" id="PF08170"/>
    </source>
</evidence>
<name>A0A821WHH2_9NEOP</name>
<dbReference type="PANTHER" id="PTHR22731:SF3">
    <property type="entry name" value="RIBONUCLEASES P_MRP PROTEIN SUBUNIT POP1"/>
    <property type="match status" value="1"/>
</dbReference>
<evidence type="ECO:0000256" key="1">
    <source>
        <dbReference type="ARBA" id="ARBA00004123"/>
    </source>
</evidence>
<evidence type="ECO:0000256" key="5">
    <source>
        <dbReference type="SAM" id="MobiDB-lite"/>
    </source>
</evidence>
<feature type="domain" description="Pop1 N-terminal" evidence="6">
    <location>
        <begin position="107"/>
        <end position="173"/>
    </location>
</feature>
<feature type="region of interest" description="Disordered" evidence="5">
    <location>
        <begin position="72"/>
        <end position="101"/>
    </location>
</feature>
<evidence type="ECO:0000256" key="2">
    <source>
        <dbReference type="ARBA" id="ARBA00022694"/>
    </source>
</evidence>
<evidence type="ECO:0000256" key="3">
    <source>
        <dbReference type="ARBA" id="ARBA00023242"/>
    </source>
</evidence>
<feature type="coiled-coil region" evidence="4">
    <location>
        <begin position="645"/>
        <end position="672"/>
    </location>
</feature>
<dbReference type="PANTHER" id="PTHR22731">
    <property type="entry name" value="RIBONUCLEASES P/MRP PROTEIN SUBUNIT POP1"/>
    <property type="match status" value="1"/>
</dbReference>
<evidence type="ECO:0000313" key="10">
    <source>
        <dbReference type="Proteomes" id="UP000663880"/>
    </source>
</evidence>
<evidence type="ECO:0000259" key="6">
    <source>
        <dbReference type="Pfam" id="PF06978"/>
    </source>
</evidence>
<dbReference type="InterPro" id="IPR009723">
    <property type="entry name" value="Pop1_N"/>
</dbReference>
<keyword evidence="2" id="KW-0819">tRNA processing</keyword>
<keyword evidence="4" id="KW-0175">Coiled coil</keyword>
<dbReference type="OrthoDB" id="442863at2759"/>
<dbReference type="InterPro" id="IPR012590">
    <property type="entry name" value="POPLD_dom"/>
</dbReference>
<feature type="domain" description="POP1 C-terminal" evidence="8">
    <location>
        <begin position="598"/>
        <end position="766"/>
    </location>
</feature>
<protein>
    <submittedName>
        <fullName evidence="9">Uncharacterized protein</fullName>
    </submittedName>
</protein>
<evidence type="ECO:0000313" key="9">
    <source>
        <dbReference type="EMBL" id="CAF4925016.1"/>
    </source>
</evidence>
<keyword evidence="3" id="KW-0539">Nucleus</keyword>